<evidence type="ECO:0000313" key="2">
    <source>
        <dbReference type="Proteomes" id="UP001151760"/>
    </source>
</evidence>
<proteinExistence type="predicted"/>
<sequence length="193" mass="22082">MACLAVDYLLVIPKRVLNAVEMPIMHHPYHCGDQSFPICFQRVSQGIRFIDPVGVFHLDVLLRCFIPRGDVACSLTGITTSNQSMCTFLIEDLDIEFLERQPKVPSRSSCSSIVLHSSFCWRSVWIFEAVVEGATEDGEVVHEYFHAILDQFIEYGCHTVLESCWRIGIIEWHSVLYAECAIWAGEMWFSPYL</sequence>
<organism evidence="1 2">
    <name type="scientific">Tanacetum coccineum</name>
    <dbReference type="NCBI Taxonomy" id="301880"/>
    <lineage>
        <taxon>Eukaryota</taxon>
        <taxon>Viridiplantae</taxon>
        <taxon>Streptophyta</taxon>
        <taxon>Embryophyta</taxon>
        <taxon>Tracheophyta</taxon>
        <taxon>Spermatophyta</taxon>
        <taxon>Magnoliopsida</taxon>
        <taxon>eudicotyledons</taxon>
        <taxon>Gunneridae</taxon>
        <taxon>Pentapetalae</taxon>
        <taxon>asterids</taxon>
        <taxon>campanulids</taxon>
        <taxon>Asterales</taxon>
        <taxon>Asteraceae</taxon>
        <taxon>Asteroideae</taxon>
        <taxon>Anthemideae</taxon>
        <taxon>Anthemidinae</taxon>
        <taxon>Tanacetum</taxon>
    </lineage>
</organism>
<reference evidence="1" key="2">
    <citation type="submission" date="2022-01" db="EMBL/GenBank/DDBJ databases">
        <authorList>
            <person name="Yamashiro T."/>
            <person name="Shiraishi A."/>
            <person name="Satake H."/>
            <person name="Nakayama K."/>
        </authorList>
    </citation>
    <scope>NUCLEOTIDE SEQUENCE</scope>
</reference>
<keyword evidence="2" id="KW-1185">Reference proteome</keyword>
<evidence type="ECO:0000313" key="1">
    <source>
        <dbReference type="EMBL" id="GJS59982.1"/>
    </source>
</evidence>
<comment type="caution">
    <text evidence="1">The sequence shown here is derived from an EMBL/GenBank/DDBJ whole genome shotgun (WGS) entry which is preliminary data.</text>
</comment>
<dbReference type="Proteomes" id="UP001151760">
    <property type="component" value="Unassembled WGS sequence"/>
</dbReference>
<dbReference type="EMBL" id="BQNB010009190">
    <property type="protein sequence ID" value="GJS59982.1"/>
    <property type="molecule type" value="Genomic_DNA"/>
</dbReference>
<accession>A0ABQ4X4E8</accession>
<protein>
    <submittedName>
        <fullName evidence="1">Uncharacterized protein</fullName>
    </submittedName>
</protein>
<reference evidence="1" key="1">
    <citation type="journal article" date="2022" name="Int. J. Mol. Sci.">
        <title>Draft Genome of Tanacetum Coccineum: Genomic Comparison of Closely Related Tanacetum-Family Plants.</title>
        <authorList>
            <person name="Yamashiro T."/>
            <person name="Shiraishi A."/>
            <person name="Nakayama K."/>
            <person name="Satake H."/>
        </authorList>
    </citation>
    <scope>NUCLEOTIDE SEQUENCE</scope>
</reference>
<name>A0ABQ4X4E8_9ASTR</name>
<gene>
    <name evidence="1" type="ORF">Tco_0654766</name>
</gene>